<evidence type="ECO:0000256" key="4">
    <source>
        <dbReference type="SAM" id="Phobius"/>
    </source>
</evidence>
<dbReference type="Proteomes" id="UP000515135">
    <property type="component" value="Unplaced"/>
</dbReference>
<dbReference type="KEGG" id="bbel:109466647"/>
<reference evidence="8" key="1">
    <citation type="submission" date="2025-08" db="UniProtKB">
        <authorList>
            <consortium name="RefSeq"/>
        </authorList>
    </citation>
    <scope>IDENTIFICATION</scope>
    <source>
        <tissue evidence="8">Gonad</tissue>
    </source>
</reference>
<protein>
    <submittedName>
        <fullName evidence="8">Uncharacterized protein LOC109466647</fullName>
    </submittedName>
</protein>
<evidence type="ECO:0000313" key="7">
    <source>
        <dbReference type="Proteomes" id="UP000515135"/>
    </source>
</evidence>
<sequence>MNALTVSLVALVALTGPAVQSEDVPCRTFEEIYPSGRELCEKMWDGAFVYETNLSAAFTMWFFEAENPNNKVSERLGWPSADDCHLEYFHKESPGPEPDNFTECHPWKDYSCCHQATVSSVQNIKEAYGKEWHWDRCGPLSSACERFFVQEACLYECEPNAGFYRKFPAHIYNESDPNHNKWQMEGMPIRADYCDAWLRACRYDRFCAVDSGSYHSCAREYLEADKLTTGEYGVNAGLVAGVVVALLVGLVLCGTLGYFIYRERKGEPVFDKLET</sequence>
<keyword evidence="3" id="KW-1015">Disulfide bond</keyword>
<keyword evidence="4" id="KW-0472">Membrane</keyword>
<evidence type="ECO:0000256" key="5">
    <source>
        <dbReference type="SAM" id="SignalP"/>
    </source>
</evidence>
<evidence type="ECO:0000313" key="8">
    <source>
        <dbReference type="RefSeq" id="XP_019619937.1"/>
    </source>
</evidence>
<dbReference type="GO" id="GO:0038023">
    <property type="term" value="F:signaling receptor activity"/>
    <property type="evidence" value="ECO:0007669"/>
    <property type="project" value="TreeGrafter"/>
</dbReference>
<keyword evidence="4" id="KW-0812">Transmembrane</keyword>
<accession>A0A6P4YMK6</accession>
<proteinExistence type="inferred from homology"/>
<dbReference type="AlphaFoldDB" id="A0A6P4YMK6"/>
<dbReference type="Pfam" id="PF03024">
    <property type="entry name" value="Folate_rec"/>
    <property type="match status" value="1"/>
</dbReference>
<dbReference type="GO" id="GO:0009897">
    <property type="term" value="C:external side of plasma membrane"/>
    <property type="evidence" value="ECO:0007669"/>
    <property type="project" value="TreeGrafter"/>
</dbReference>
<dbReference type="InterPro" id="IPR004269">
    <property type="entry name" value="Folate_rcpt"/>
</dbReference>
<organism evidence="7 8">
    <name type="scientific">Branchiostoma belcheri</name>
    <name type="common">Amphioxus</name>
    <dbReference type="NCBI Taxonomy" id="7741"/>
    <lineage>
        <taxon>Eukaryota</taxon>
        <taxon>Metazoa</taxon>
        <taxon>Chordata</taxon>
        <taxon>Cephalochordata</taxon>
        <taxon>Leptocardii</taxon>
        <taxon>Amphioxiformes</taxon>
        <taxon>Branchiostomatidae</taxon>
        <taxon>Branchiostoma</taxon>
    </lineage>
</organism>
<feature type="chain" id="PRO_5028334258" evidence="5">
    <location>
        <begin position="22"/>
        <end position="275"/>
    </location>
</feature>
<keyword evidence="7" id="KW-1185">Reference proteome</keyword>
<gene>
    <name evidence="8" type="primary">LOC109466647</name>
</gene>
<keyword evidence="4" id="KW-1133">Transmembrane helix</keyword>
<dbReference type="PANTHER" id="PTHR10517:SF14">
    <property type="entry name" value="FOLATE RECEPTOR 1-RELATED"/>
    <property type="match status" value="1"/>
</dbReference>
<dbReference type="OrthoDB" id="5982417at2759"/>
<feature type="signal peptide" evidence="5">
    <location>
        <begin position="1"/>
        <end position="21"/>
    </location>
</feature>
<feature type="domain" description="Folate receptor-like" evidence="6">
    <location>
        <begin position="84"/>
        <end position="211"/>
    </location>
</feature>
<evidence type="ECO:0000259" key="6">
    <source>
        <dbReference type="Pfam" id="PF03024"/>
    </source>
</evidence>
<dbReference type="GeneID" id="109466647"/>
<name>A0A6P4YMK6_BRABE</name>
<comment type="similarity">
    <text evidence="1">Belongs to the folate receptor family.</text>
</comment>
<dbReference type="RefSeq" id="XP_019619937.1">
    <property type="nucleotide sequence ID" value="XM_019764378.1"/>
</dbReference>
<dbReference type="InterPro" id="IPR018143">
    <property type="entry name" value="Folate_rcpt-like"/>
</dbReference>
<evidence type="ECO:0000256" key="2">
    <source>
        <dbReference type="ARBA" id="ARBA00022729"/>
    </source>
</evidence>
<dbReference type="PANTHER" id="PTHR10517">
    <property type="entry name" value="FOLATE RECEPTOR"/>
    <property type="match status" value="1"/>
</dbReference>
<evidence type="ECO:0000256" key="3">
    <source>
        <dbReference type="ARBA" id="ARBA00023157"/>
    </source>
</evidence>
<evidence type="ECO:0000256" key="1">
    <source>
        <dbReference type="ARBA" id="ARBA00007932"/>
    </source>
</evidence>
<keyword evidence="2 5" id="KW-0732">Signal</keyword>
<feature type="transmembrane region" description="Helical" evidence="4">
    <location>
        <begin position="236"/>
        <end position="261"/>
    </location>
</feature>